<dbReference type="InterPro" id="IPR036291">
    <property type="entry name" value="NAD(P)-bd_dom_sf"/>
</dbReference>
<dbReference type="UniPathway" id="UPA00098">
    <property type="reaction ID" value="UER00361"/>
</dbReference>
<evidence type="ECO:0000256" key="3">
    <source>
        <dbReference type="ARBA" id="ARBA00023002"/>
    </source>
</evidence>
<dbReference type="GO" id="GO:0055129">
    <property type="term" value="P:L-proline biosynthetic process"/>
    <property type="evidence" value="ECO:0007669"/>
    <property type="project" value="UniProtKB-UniRule"/>
</dbReference>
<comment type="caution">
    <text evidence="9">The sequence shown here is derived from an EMBL/GenBank/DDBJ whole genome shotgun (WGS) entry which is preliminary data.</text>
</comment>
<dbReference type="InterPro" id="IPR008927">
    <property type="entry name" value="6-PGluconate_DH-like_C_sf"/>
</dbReference>
<dbReference type="SUPFAM" id="SSF48179">
    <property type="entry name" value="6-phosphogluconate dehydrogenase C-terminal domain-like"/>
    <property type="match status" value="1"/>
</dbReference>
<dbReference type="GO" id="GO:0004735">
    <property type="term" value="F:pyrroline-5-carboxylate reductase activity"/>
    <property type="evidence" value="ECO:0007669"/>
    <property type="project" value="UniProtKB-UniRule"/>
</dbReference>
<dbReference type="OrthoDB" id="9805754at2"/>
<evidence type="ECO:0000313" key="9">
    <source>
        <dbReference type="EMBL" id="PWD81892.1"/>
    </source>
</evidence>
<feature type="domain" description="Pyrroline-5-carboxylate reductase catalytic N-terminal" evidence="7">
    <location>
        <begin position="4"/>
        <end position="97"/>
    </location>
</feature>
<comment type="subcellular location">
    <subcellularLocation>
        <location evidence="4">Cytoplasm</location>
    </subcellularLocation>
</comment>
<evidence type="ECO:0000256" key="2">
    <source>
        <dbReference type="ARBA" id="ARBA00022857"/>
    </source>
</evidence>
<accession>A0A2U2AGW4</accession>
<comment type="catalytic activity">
    <reaction evidence="4">
        <text>L-proline + NAD(+) = (S)-1-pyrroline-5-carboxylate + NADH + 2 H(+)</text>
        <dbReference type="Rhea" id="RHEA:14105"/>
        <dbReference type="ChEBI" id="CHEBI:15378"/>
        <dbReference type="ChEBI" id="CHEBI:17388"/>
        <dbReference type="ChEBI" id="CHEBI:57540"/>
        <dbReference type="ChEBI" id="CHEBI:57945"/>
        <dbReference type="ChEBI" id="CHEBI:60039"/>
        <dbReference type="EC" id="1.5.1.2"/>
    </reaction>
</comment>
<feature type="binding site" evidence="6">
    <location>
        <begin position="8"/>
        <end position="13"/>
    </location>
    <ligand>
        <name>NADP(+)</name>
        <dbReference type="ChEBI" id="CHEBI:58349"/>
    </ligand>
</feature>
<dbReference type="PANTHER" id="PTHR11645:SF0">
    <property type="entry name" value="PYRROLINE-5-CARBOXYLATE REDUCTASE 3"/>
    <property type="match status" value="1"/>
</dbReference>
<keyword evidence="4" id="KW-0963">Cytoplasm</keyword>
<evidence type="ECO:0000256" key="5">
    <source>
        <dbReference type="NCBIfam" id="TIGR00112"/>
    </source>
</evidence>
<organism evidence="9 10">
    <name type="scientific">Ignatzschineria ureiclastica</name>
    <dbReference type="NCBI Taxonomy" id="472582"/>
    <lineage>
        <taxon>Bacteria</taxon>
        <taxon>Pseudomonadati</taxon>
        <taxon>Pseudomonadota</taxon>
        <taxon>Gammaproteobacteria</taxon>
        <taxon>Cardiobacteriales</taxon>
        <taxon>Ignatzschineriaceae</taxon>
        <taxon>Ignatzschineria</taxon>
    </lineage>
</organism>
<keyword evidence="3 4" id="KW-0560">Oxidoreductase</keyword>
<dbReference type="FunFam" id="1.10.3730.10:FF:000001">
    <property type="entry name" value="Pyrroline-5-carboxylate reductase"/>
    <property type="match status" value="1"/>
</dbReference>
<dbReference type="Pfam" id="PF03807">
    <property type="entry name" value="F420_oxidored"/>
    <property type="match status" value="1"/>
</dbReference>
<dbReference type="AlphaFoldDB" id="A0A2U2AGW4"/>
<keyword evidence="4" id="KW-0028">Amino-acid biosynthesis</keyword>
<dbReference type="EC" id="1.5.1.2" evidence="4 5"/>
<dbReference type="RefSeq" id="WP_109188511.1">
    <property type="nucleotide sequence ID" value="NZ_BMYA01000001.1"/>
</dbReference>
<dbReference type="PANTHER" id="PTHR11645">
    <property type="entry name" value="PYRROLINE-5-CARBOXYLATE REDUCTASE"/>
    <property type="match status" value="1"/>
</dbReference>
<sequence length="277" mass="29971">MRYKIGFIGGGNMSQAILSGLTAKGSPYELYVCDRNENKRHFFMETLGVQATHDYREFIETVDVIVLAIKPQGFPALLAELKPLIKPHQLILSIAAGIPIEAIARGLGQADNQIAIVRAMPNTPSSIGLGATGLYGNRATNDTQKAIVSTLFESCGVITWLQSEALISAVVAVSGSSPAYFFYIMDIMAKVGESMGLDPESSLILTQQAMLGAARYSQEAGIPLDTLKKNVMSPKGTTEQAVFSLERDHLDEVLQRAMQAAYDRDQVLSKEIGDTIV</sequence>
<dbReference type="InterPro" id="IPR029036">
    <property type="entry name" value="P5CR_dimer"/>
</dbReference>
<evidence type="ECO:0000256" key="1">
    <source>
        <dbReference type="ARBA" id="ARBA00005525"/>
    </source>
</evidence>
<comment type="similarity">
    <text evidence="1 4">Belongs to the pyrroline-5-carboxylate reductase family.</text>
</comment>
<dbReference type="GO" id="GO:0005737">
    <property type="term" value="C:cytoplasm"/>
    <property type="evidence" value="ECO:0007669"/>
    <property type="project" value="UniProtKB-SubCell"/>
</dbReference>
<dbReference type="NCBIfam" id="TIGR00112">
    <property type="entry name" value="proC"/>
    <property type="match status" value="1"/>
</dbReference>
<dbReference type="InterPro" id="IPR000304">
    <property type="entry name" value="Pyrroline-COOH_reductase"/>
</dbReference>
<evidence type="ECO:0000259" key="7">
    <source>
        <dbReference type="Pfam" id="PF03807"/>
    </source>
</evidence>
<dbReference type="SUPFAM" id="SSF51735">
    <property type="entry name" value="NAD(P)-binding Rossmann-fold domains"/>
    <property type="match status" value="1"/>
</dbReference>
<reference evidence="10" key="1">
    <citation type="submission" date="2018-05" db="EMBL/GenBank/DDBJ databases">
        <title>Ignatzschineria dubaiensis sp. nov., isolated from necrotic foot tissues of dromedaries (Camelus dromedarius) and associated maggots in Dubai, United Arab Emirates.</title>
        <authorList>
            <person name="Tsang C.C."/>
            <person name="Tang J.Y.M."/>
            <person name="Fong J.Y.H."/>
            <person name="Kinne J."/>
            <person name="Lee H.H."/>
            <person name="Joseph M."/>
            <person name="Jose S."/>
            <person name="Schuster R.K."/>
            <person name="Tang Y."/>
            <person name="Sivakumar S."/>
            <person name="Chen J.H.K."/>
            <person name="Teng J.L.L."/>
            <person name="Lau S.K.P."/>
            <person name="Wernery U."/>
            <person name="Woo P.C.Y."/>
        </authorList>
    </citation>
    <scope>NUCLEOTIDE SEQUENCE [LARGE SCALE GENOMIC DNA]</scope>
    <source>
        <strain evidence="10">KCTC 22644</strain>
    </source>
</reference>
<keyword evidence="2 4" id="KW-0521">NADP</keyword>
<dbReference type="Gene3D" id="1.10.3730.10">
    <property type="entry name" value="ProC C-terminal domain-like"/>
    <property type="match status" value="1"/>
</dbReference>
<name>A0A2U2AGW4_9GAMM</name>
<proteinExistence type="inferred from homology"/>
<comment type="pathway">
    <text evidence="4">Amino-acid biosynthesis; L-proline biosynthesis; L-proline from L-glutamate 5-semialdehyde: step 1/1.</text>
</comment>
<dbReference type="HAMAP" id="MF_01925">
    <property type="entry name" value="P5C_reductase"/>
    <property type="match status" value="1"/>
</dbReference>
<dbReference type="PIRSF" id="PIRSF000193">
    <property type="entry name" value="Pyrrol-5-carb_rd"/>
    <property type="match status" value="1"/>
</dbReference>
<evidence type="ECO:0000259" key="8">
    <source>
        <dbReference type="Pfam" id="PF14748"/>
    </source>
</evidence>
<comment type="function">
    <text evidence="4">Catalyzes the reduction of 1-pyrroline-5-carboxylate (PCA) to L-proline.</text>
</comment>
<dbReference type="Pfam" id="PF14748">
    <property type="entry name" value="P5CR_dimer"/>
    <property type="match status" value="1"/>
</dbReference>
<gene>
    <name evidence="4" type="primary">proC</name>
    <name evidence="9" type="ORF">DC083_01545</name>
</gene>
<dbReference type="EMBL" id="QEWQ01000001">
    <property type="protein sequence ID" value="PWD81892.1"/>
    <property type="molecule type" value="Genomic_DNA"/>
</dbReference>
<keyword evidence="4" id="KW-0641">Proline biosynthesis</keyword>
<dbReference type="InterPro" id="IPR028939">
    <property type="entry name" value="P5C_Rdtase_cat_N"/>
</dbReference>
<feature type="domain" description="Pyrroline-5-carboxylate reductase dimerisation" evidence="8">
    <location>
        <begin position="164"/>
        <end position="266"/>
    </location>
</feature>
<keyword evidence="10" id="KW-1185">Reference proteome</keyword>
<dbReference type="Gene3D" id="3.40.50.720">
    <property type="entry name" value="NAD(P)-binding Rossmann-like Domain"/>
    <property type="match status" value="1"/>
</dbReference>
<feature type="binding site" evidence="6">
    <location>
        <begin position="68"/>
        <end position="71"/>
    </location>
    <ligand>
        <name>NADP(+)</name>
        <dbReference type="ChEBI" id="CHEBI:58349"/>
    </ligand>
</feature>
<dbReference type="Proteomes" id="UP000245020">
    <property type="component" value="Unassembled WGS sequence"/>
</dbReference>
<evidence type="ECO:0000256" key="6">
    <source>
        <dbReference type="PIRSR" id="PIRSR000193-1"/>
    </source>
</evidence>
<evidence type="ECO:0000256" key="4">
    <source>
        <dbReference type="HAMAP-Rule" id="MF_01925"/>
    </source>
</evidence>
<evidence type="ECO:0000313" key="10">
    <source>
        <dbReference type="Proteomes" id="UP000245020"/>
    </source>
</evidence>
<comment type="catalytic activity">
    <reaction evidence="4">
        <text>L-proline + NADP(+) = (S)-1-pyrroline-5-carboxylate + NADPH + 2 H(+)</text>
        <dbReference type="Rhea" id="RHEA:14109"/>
        <dbReference type="ChEBI" id="CHEBI:15378"/>
        <dbReference type="ChEBI" id="CHEBI:17388"/>
        <dbReference type="ChEBI" id="CHEBI:57783"/>
        <dbReference type="ChEBI" id="CHEBI:58349"/>
        <dbReference type="ChEBI" id="CHEBI:60039"/>
        <dbReference type="EC" id="1.5.1.2"/>
    </reaction>
</comment>
<protein>
    <recommendedName>
        <fullName evidence="4 5">Pyrroline-5-carboxylate reductase</fullName>
        <shortName evidence="4">P5C reductase</shortName>
        <shortName evidence="4">P5CR</shortName>
        <ecNumber evidence="4 5">1.5.1.2</ecNumber>
    </recommendedName>
    <alternativeName>
        <fullName evidence="4">PCA reductase</fullName>
    </alternativeName>
</protein>